<feature type="transmembrane region" description="Helical" evidence="9">
    <location>
        <begin position="496"/>
        <end position="515"/>
    </location>
</feature>
<dbReference type="GO" id="GO:0016020">
    <property type="term" value="C:membrane"/>
    <property type="evidence" value="ECO:0007669"/>
    <property type="project" value="UniProtKB-SubCell"/>
</dbReference>
<feature type="transmembrane region" description="Helical" evidence="9">
    <location>
        <begin position="378"/>
        <end position="397"/>
    </location>
</feature>
<keyword evidence="4 9" id="KW-0812">Transmembrane</keyword>
<feature type="transmembrane region" description="Helical" evidence="9">
    <location>
        <begin position="249"/>
        <end position="272"/>
    </location>
</feature>
<evidence type="ECO:0000256" key="1">
    <source>
        <dbReference type="ARBA" id="ARBA00004141"/>
    </source>
</evidence>
<keyword evidence="7 9" id="KW-0472">Membrane</keyword>
<proteinExistence type="inferred from homology"/>
<feature type="transmembrane region" description="Helical" evidence="9">
    <location>
        <begin position="341"/>
        <end position="366"/>
    </location>
</feature>
<dbReference type="AlphaFoldDB" id="A0AAE0MRY1"/>
<dbReference type="PANTHER" id="PTHR22950">
    <property type="entry name" value="AMINO ACID TRANSPORTER"/>
    <property type="match status" value="1"/>
</dbReference>
<comment type="subcellular location">
    <subcellularLocation>
        <location evidence="1">Membrane</location>
        <topology evidence="1">Multi-pass membrane protein</topology>
    </subcellularLocation>
</comment>
<evidence type="ECO:0000259" key="10">
    <source>
        <dbReference type="Pfam" id="PF01490"/>
    </source>
</evidence>
<protein>
    <submittedName>
        <fullName evidence="11">Transmembrane amino acid transporter protein-domain-containing protein</fullName>
    </submittedName>
</protein>
<name>A0AAE0MRY1_9PEZI</name>
<gene>
    <name evidence="11" type="ORF">B0H65DRAFT_549141</name>
</gene>
<evidence type="ECO:0000256" key="6">
    <source>
        <dbReference type="ARBA" id="ARBA00022989"/>
    </source>
</evidence>
<feature type="compositionally biased region" description="Acidic residues" evidence="8">
    <location>
        <begin position="41"/>
        <end position="51"/>
    </location>
</feature>
<keyword evidence="6 9" id="KW-1133">Transmembrane helix</keyword>
<dbReference type="EMBL" id="JAUEPP010000004">
    <property type="protein sequence ID" value="KAK3345439.1"/>
    <property type="molecule type" value="Genomic_DNA"/>
</dbReference>
<sequence>MGKAAKSHGAGAGAGGPRAASTHRNHNEEDVGLLSGGGPDLLDDDGYDGEDSTITGNGTGAGAGTGTGTAAGEQREGSNSPPSDPGPGQGPGPGHIKLPRRQSALSDPRTPRTPRTPNRVRFDLRPTTFGDNSPKAAAAAAAGAPEDHHHHARDSFDSYFDIDDSDQQPLTSSDYHRQGRVPLLTGIEAPSVTVANNGPWGSDEDVASWAETERSRPKSGLRMAFMNMANSIIGAGIIGQPYAFKQAGLLSGLVLLVGLTVVVDWTIRLIVINSKLSGANSFQGTVEKCFGRSGLIAISVAQWAFAFGGMVAFGVIVGDSIPNVLRAIWPELKEEGVKGTLVGWLVGRQGVILVCTLGVSYPLALYRDIAMLAKASTLALVSMAVILVTVLVQGGLAPAADRGTLASWNLLVINDGIFQAIGVISFAFVCHHNSLLIYGSLKTPTIDRFSLVTHISTGVSMIACLLMALVGFLTFGDRTLGNVLNNFPADNTMVNVARLCFGLNMLTTLPLEAFVCREVMLNYWFPGDPFNMNLHLLFTSSLVVSAMVLSMITCDLGTVFELVGATSAAAMAYILPPLCYLKLTKETGGWKRAGAWATAAFGTLVMGIKITMHGSSCPKCGAASDGSSKSCGSCGASCPN</sequence>
<evidence type="ECO:0000256" key="4">
    <source>
        <dbReference type="ARBA" id="ARBA00022692"/>
    </source>
</evidence>
<feature type="transmembrane region" description="Helical" evidence="9">
    <location>
        <begin position="536"/>
        <end position="553"/>
    </location>
</feature>
<reference evidence="11" key="2">
    <citation type="submission" date="2023-06" db="EMBL/GenBank/DDBJ databases">
        <authorList>
            <consortium name="Lawrence Berkeley National Laboratory"/>
            <person name="Haridas S."/>
            <person name="Hensen N."/>
            <person name="Bonometti L."/>
            <person name="Westerberg I."/>
            <person name="Brannstrom I.O."/>
            <person name="Guillou S."/>
            <person name="Cros-Aarteil S."/>
            <person name="Calhoun S."/>
            <person name="Kuo A."/>
            <person name="Mondo S."/>
            <person name="Pangilinan J."/>
            <person name="Riley R."/>
            <person name="Labutti K."/>
            <person name="Andreopoulos B."/>
            <person name="Lipzen A."/>
            <person name="Chen C."/>
            <person name="Yanf M."/>
            <person name="Daum C."/>
            <person name="Ng V."/>
            <person name="Clum A."/>
            <person name="Steindorff A."/>
            <person name="Ohm R."/>
            <person name="Martin F."/>
            <person name="Silar P."/>
            <person name="Natvig D."/>
            <person name="Lalanne C."/>
            <person name="Gautier V."/>
            <person name="Ament-Velasquez S.L."/>
            <person name="Kruys A."/>
            <person name="Hutchinson M.I."/>
            <person name="Powell A.J."/>
            <person name="Barry K."/>
            <person name="Miller A.N."/>
            <person name="Grigoriev I.V."/>
            <person name="Debuchy R."/>
            <person name="Gladieux P."/>
            <person name="Thoren M.H."/>
            <person name="Johannesson H."/>
        </authorList>
    </citation>
    <scope>NUCLEOTIDE SEQUENCE</scope>
    <source>
        <strain evidence="11">CBS 560.94</strain>
    </source>
</reference>
<evidence type="ECO:0000256" key="9">
    <source>
        <dbReference type="SAM" id="Phobius"/>
    </source>
</evidence>
<comment type="similarity">
    <text evidence="2">Belongs to the amino acid/polyamine transporter 2 family.</text>
</comment>
<dbReference type="RefSeq" id="XP_062682052.1">
    <property type="nucleotide sequence ID" value="XM_062829629.1"/>
</dbReference>
<dbReference type="Pfam" id="PF01490">
    <property type="entry name" value="Aa_trans"/>
    <property type="match status" value="1"/>
</dbReference>
<keyword evidence="5" id="KW-0029">Amino-acid transport</keyword>
<feature type="transmembrane region" description="Helical" evidence="9">
    <location>
        <begin position="293"/>
        <end position="321"/>
    </location>
</feature>
<dbReference type="GO" id="GO:0015179">
    <property type="term" value="F:L-amino acid transmembrane transporter activity"/>
    <property type="evidence" value="ECO:0007669"/>
    <property type="project" value="TreeGrafter"/>
</dbReference>
<dbReference type="GeneID" id="87866783"/>
<feature type="transmembrane region" description="Helical" evidence="9">
    <location>
        <begin position="224"/>
        <end position="243"/>
    </location>
</feature>
<feature type="transmembrane region" description="Helical" evidence="9">
    <location>
        <begin position="593"/>
        <end position="612"/>
    </location>
</feature>
<dbReference type="Proteomes" id="UP001278500">
    <property type="component" value="Unassembled WGS sequence"/>
</dbReference>
<evidence type="ECO:0000256" key="7">
    <source>
        <dbReference type="ARBA" id="ARBA00023136"/>
    </source>
</evidence>
<dbReference type="InterPro" id="IPR013057">
    <property type="entry name" value="AA_transpt_TM"/>
</dbReference>
<evidence type="ECO:0000256" key="3">
    <source>
        <dbReference type="ARBA" id="ARBA00022448"/>
    </source>
</evidence>
<evidence type="ECO:0000313" key="12">
    <source>
        <dbReference type="Proteomes" id="UP001278500"/>
    </source>
</evidence>
<keyword evidence="12" id="KW-1185">Reference proteome</keyword>
<evidence type="ECO:0000256" key="5">
    <source>
        <dbReference type="ARBA" id="ARBA00022970"/>
    </source>
</evidence>
<dbReference type="GO" id="GO:0005783">
    <property type="term" value="C:endoplasmic reticulum"/>
    <property type="evidence" value="ECO:0007669"/>
    <property type="project" value="TreeGrafter"/>
</dbReference>
<dbReference type="PANTHER" id="PTHR22950:SF458">
    <property type="entry name" value="SODIUM-COUPLED NEUTRAL AMINO ACID TRANSPORTER 11-RELATED"/>
    <property type="match status" value="1"/>
</dbReference>
<feature type="transmembrane region" description="Helical" evidence="9">
    <location>
        <begin position="559"/>
        <end position="581"/>
    </location>
</feature>
<feature type="compositionally biased region" description="Gly residues" evidence="8">
    <location>
        <begin position="57"/>
        <end position="69"/>
    </location>
</feature>
<evidence type="ECO:0000256" key="8">
    <source>
        <dbReference type="SAM" id="MobiDB-lite"/>
    </source>
</evidence>
<feature type="transmembrane region" description="Helical" evidence="9">
    <location>
        <begin position="451"/>
        <end position="476"/>
    </location>
</feature>
<comment type="caution">
    <text evidence="11">The sequence shown here is derived from an EMBL/GenBank/DDBJ whole genome shotgun (WGS) entry which is preliminary data.</text>
</comment>
<feature type="domain" description="Amino acid transporter transmembrane" evidence="10">
    <location>
        <begin position="218"/>
        <end position="610"/>
    </location>
</feature>
<reference evidence="11" key="1">
    <citation type="journal article" date="2023" name="Mol. Phylogenet. Evol.">
        <title>Genome-scale phylogeny and comparative genomics of the fungal order Sordariales.</title>
        <authorList>
            <person name="Hensen N."/>
            <person name="Bonometti L."/>
            <person name="Westerberg I."/>
            <person name="Brannstrom I.O."/>
            <person name="Guillou S."/>
            <person name="Cros-Aarteil S."/>
            <person name="Calhoun S."/>
            <person name="Haridas S."/>
            <person name="Kuo A."/>
            <person name="Mondo S."/>
            <person name="Pangilinan J."/>
            <person name="Riley R."/>
            <person name="LaButti K."/>
            <person name="Andreopoulos B."/>
            <person name="Lipzen A."/>
            <person name="Chen C."/>
            <person name="Yan M."/>
            <person name="Daum C."/>
            <person name="Ng V."/>
            <person name="Clum A."/>
            <person name="Steindorff A."/>
            <person name="Ohm R.A."/>
            <person name="Martin F."/>
            <person name="Silar P."/>
            <person name="Natvig D.O."/>
            <person name="Lalanne C."/>
            <person name="Gautier V."/>
            <person name="Ament-Velasquez S.L."/>
            <person name="Kruys A."/>
            <person name="Hutchinson M.I."/>
            <person name="Powell A.J."/>
            <person name="Barry K."/>
            <person name="Miller A.N."/>
            <person name="Grigoriev I.V."/>
            <person name="Debuchy R."/>
            <person name="Gladieux P."/>
            <person name="Hiltunen Thoren M."/>
            <person name="Johannesson H."/>
        </authorList>
    </citation>
    <scope>NUCLEOTIDE SEQUENCE</scope>
    <source>
        <strain evidence="11">CBS 560.94</strain>
    </source>
</reference>
<evidence type="ECO:0000256" key="2">
    <source>
        <dbReference type="ARBA" id="ARBA00008066"/>
    </source>
</evidence>
<feature type="compositionally biased region" description="Low complexity" evidence="8">
    <location>
        <begin position="70"/>
        <end position="81"/>
    </location>
</feature>
<accession>A0AAE0MRY1</accession>
<keyword evidence="3" id="KW-0813">Transport</keyword>
<feature type="compositionally biased region" description="Basic and acidic residues" evidence="8">
    <location>
        <begin position="145"/>
        <end position="156"/>
    </location>
</feature>
<evidence type="ECO:0000313" key="11">
    <source>
        <dbReference type="EMBL" id="KAK3345439.1"/>
    </source>
</evidence>
<organism evidence="11 12">
    <name type="scientific">Neurospora tetraspora</name>
    <dbReference type="NCBI Taxonomy" id="94610"/>
    <lineage>
        <taxon>Eukaryota</taxon>
        <taxon>Fungi</taxon>
        <taxon>Dikarya</taxon>
        <taxon>Ascomycota</taxon>
        <taxon>Pezizomycotina</taxon>
        <taxon>Sordariomycetes</taxon>
        <taxon>Sordariomycetidae</taxon>
        <taxon>Sordariales</taxon>
        <taxon>Sordariaceae</taxon>
        <taxon>Neurospora</taxon>
    </lineage>
</organism>
<feature type="region of interest" description="Disordered" evidence="8">
    <location>
        <begin position="1"/>
        <end position="177"/>
    </location>
</feature>
<feature type="transmembrane region" description="Helical" evidence="9">
    <location>
        <begin position="417"/>
        <end position="439"/>
    </location>
</feature>